<evidence type="ECO:0000256" key="1">
    <source>
        <dbReference type="ARBA" id="ARBA00001946"/>
    </source>
</evidence>
<dbReference type="PANTHER" id="PTHR45138">
    <property type="entry name" value="REGULATORY COMPONENTS OF SENSORY TRANSDUCTION SYSTEM"/>
    <property type="match status" value="1"/>
</dbReference>
<gene>
    <name evidence="6" type="ORF">SAMN04488129_1298</name>
</gene>
<comment type="catalytic activity">
    <reaction evidence="3">
        <text>2 GTP = 3',3'-c-di-GMP + 2 diphosphate</text>
        <dbReference type="Rhea" id="RHEA:24898"/>
        <dbReference type="ChEBI" id="CHEBI:33019"/>
        <dbReference type="ChEBI" id="CHEBI:37565"/>
        <dbReference type="ChEBI" id="CHEBI:58805"/>
        <dbReference type="EC" id="2.7.7.65"/>
    </reaction>
</comment>
<evidence type="ECO:0000259" key="5">
    <source>
        <dbReference type="PROSITE" id="PS50887"/>
    </source>
</evidence>
<dbReference type="GO" id="GO:0052621">
    <property type="term" value="F:diguanylate cyclase activity"/>
    <property type="evidence" value="ECO:0007669"/>
    <property type="project" value="UniProtKB-EC"/>
</dbReference>
<dbReference type="SMART" id="SM00267">
    <property type="entry name" value="GGDEF"/>
    <property type="match status" value="1"/>
</dbReference>
<feature type="domain" description="PAS" evidence="4">
    <location>
        <begin position="144"/>
        <end position="221"/>
    </location>
</feature>
<dbReference type="InterPro" id="IPR035965">
    <property type="entry name" value="PAS-like_dom_sf"/>
</dbReference>
<sequence length="447" mass="49858">MARIRDMWQTWRKHRARRESLAEGLLENFPGVVMLTDAYGVILRINPGCEQHSGHPAEALLGRRITCLDVDPLHGDISHALAHCVARRQPWQGVLLCRRADGRLSHQDAVFQPLAAGTGEGLRLLVTLHDVTELRQRALHDHTLLERLQGTLSRLPGVVFQLRQDARGGLDFLYFSDGLRTLADLSSHSVMDHADALLERVHSEDREALEASLAQSAVSLEPWVLEFRIDTPGGLRWLEGRASPTRRGDGTTLWDGLLLCITSRKQEEQHTQRLVSTDMLTGVLNRRAFFDFGEAVRAHAARQGRSVPLAMLDLDHFKRINDAYGHSVGDLALQAFAMTCRDCLRPYDIFARLGGEEFVVMLVDTAPEDAWNVLDRLRAAVEAIELDVADTRLRITVSLGQAVLPPEGSLDLALSQADQALYRAKHEGRNRLAVSPGYPRVGENECQ</sequence>
<dbReference type="Proteomes" id="UP000198807">
    <property type="component" value="Unassembled WGS sequence"/>
</dbReference>
<dbReference type="AlphaFoldDB" id="A0A1H7W3G3"/>
<dbReference type="SUPFAM" id="SSF55785">
    <property type="entry name" value="PYP-like sensor domain (PAS domain)"/>
    <property type="match status" value="2"/>
</dbReference>
<keyword evidence="7" id="KW-1185">Reference proteome</keyword>
<dbReference type="InterPro" id="IPR029787">
    <property type="entry name" value="Nucleotide_cyclase"/>
</dbReference>
<evidence type="ECO:0000313" key="6">
    <source>
        <dbReference type="EMBL" id="SEM15595.1"/>
    </source>
</evidence>
<dbReference type="InterPro" id="IPR000160">
    <property type="entry name" value="GGDEF_dom"/>
</dbReference>
<dbReference type="Pfam" id="PF08447">
    <property type="entry name" value="PAS_3"/>
    <property type="match status" value="1"/>
</dbReference>
<dbReference type="Gene3D" id="3.30.450.20">
    <property type="entry name" value="PAS domain"/>
    <property type="match status" value="2"/>
</dbReference>
<reference evidence="7" key="1">
    <citation type="submission" date="2016-10" db="EMBL/GenBank/DDBJ databases">
        <authorList>
            <person name="Varghese N."/>
            <person name="Submissions S."/>
        </authorList>
    </citation>
    <scope>NUCLEOTIDE SEQUENCE [LARGE SCALE GENOMIC DNA]</scope>
    <source>
        <strain evidence="7">CGMCC 1.9150</strain>
    </source>
</reference>
<evidence type="ECO:0000259" key="4">
    <source>
        <dbReference type="PROSITE" id="PS50112"/>
    </source>
</evidence>
<organism evidence="6 7">
    <name type="scientific">Halomonas daqiaonensis</name>
    <dbReference type="NCBI Taxonomy" id="650850"/>
    <lineage>
        <taxon>Bacteria</taxon>
        <taxon>Pseudomonadati</taxon>
        <taxon>Pseudomonadota</taxon>
        <taxon>Gammaproteobacteria</taxon>
        <taxon>Oceanospirillales</taxon>
        <taxon>Halomonadaceae</taxon>
        <taxon>Halomonas</taxon>
    </lineage>
</organism>
<proteinExistence type="predicted"/>
<dbReference type="InterPro" id="IPR000014">
    <property type="entry name" value="PAS"/>
</dbReference>
<dbReference type="NCBIfam" id="TIGR00254">
    <property type="entry name" value="GGDEF"/>
    <property type="match status" value="1"/>
</dbReference>
<evidence type="ECO:0000313" key="7">
    <source>
        <dbReference type="Proteomes" id="UP000198807"/>
    </source>
</evidence>
<dbReference type="SUPFAM" id="SSF55073">
    <property type="entry name" value="Nucleotide cyclase"/>
    <property type="match status" value="1"/>
</dbReference>
<dbReference type="InterPro" id="IPR013655">
    <property type="entry name" value="PAS_fold_3"/>
</dbReference>
<comment type="cofactor">
    <cofactor evidence="1">
        <name>Mg(2+)</name>
        <dbReference type="ChEBI" id="CHEBI:18420"/>
    </cofactor>
</comment>
<dbReference type="FunFam" id="3.30.70.270:FF:000001">
    <property type="entry name" value="Diguanylate cyclase domain protein"/>
    <property type="match status" value="1"/>
</dbReference>
<feature type="domain" description="GGDEF" evidence="5">
    <location>
        <begin position="305"/>
        <end position="437"/>
    </location>
</feature>
<dbReference type="NCBIfam" id="TIGR00229">
    <property type="entry name" value="sensory_box"/>
    <property type="match status" value="1"/>
</dbReference>
<dbReference type="STRING" id="650850.SAMN04488129_1298"/>
<dbReference type="EMBL" id="FOBC01000029">
    <property type="protein sequence ID" value="SEM15595.1"/>
    <property type="molecule type" value="Genomic_DNA"/>
</dbReference>
<dbReference type="SMART" id="SM00091">
    <property type="entry name" value="PAS"/>
    <property type="match status" value="2"/>
</dbReference>
<dbReference type="PROSITE" id="PS50112">
    <property type="entry name" value="PAS"/>
    <property type="match status" value="2"/>
</dbReference>
<accession>A0A1H7W3G3</accession>
<dbReference type="CDD" id="cd01949">
    <property type="entry name" value="GGDEF"/>
    <property type="match status" value="1"/>
</dbReference>
<dbReference type="EC" id="2.7.7.65" evidence="2"/>
<dbReference type="Pfam" id="PF00990">
    <property type="entry name" value="GGDEF"/>
    <property type="match status" value="1"/>
</dbReference>
<dbReference type="Gene3D" id="3.30.70.270">
    <property type="match status" value="1"/>
</dbReference>
<evidence type="ECO:0000256" key="3">
    <source>
        <dbReference type="ARBA" id="ARBA00034247"/>
    </source>
</evidence>
<dbReference type="InterPro" id="IPR050469">
    <property type="entry name" value="Diguanylate_Cyclase"/>
</dbReference>
<dbReference type="InterPro" id="IPR043128">
    <property type="entry name" value="Rev_trsase/Diguanyl_cyclase"/>
</dbReference>
<feature type="domain" description="PAS" evidence="4">
    <location>
        <begin position="18"/>
        <end position="63"/>
    </location>
</feature>
<dbReference type="CDD" id="cd00130">
    <property type="entry name" value="PAS"/>
    <property type="match status" value="2"/>
</dbReference>
<protein>
    <recommendedName>
        <fullName evidence="2">diguanylate cyclase</fullName>
        <ecNumber evidence="2">2.7.7.65</ecNumber>
    </recommendedName>
</protein>
<dbReference type="InterPro" id="IPR013656">
    <property type="entry name" value="PAS_4"/>
</dbReference>
<dbReference type="PROSITE" id="PS50887">
    <property type="entry name" value="GGDEF"/>
    <property type="match status" value="1"/>
</dbReference>
<dbReference type="Pfam" id="PF08448">
    <property type="entry name" value="PAS_4"/>
    <property type="match status" value="1"/>
</dbReference>
<evidence type="ECO:0000256" key="2">
    <source>
        <dbReference type="ARBA" id="ARBA00012528"/>
    </source>
</evidence>
<dbReference type="PANTHER" id="PTHR45138:SF9">
    <property type="entry name" value="DIGUANYLATE CYCLASE DGCM-RELATED"/>
    <property type="match status" value="1"/>
</dbReference>
<dbReference type="OrthoDB" id="5296913at2"/>
<name>A0A1H7W3G3_9GAMM</name>